<evidence type="ECO:0000256" key="1">
    <source>
        <dbReference type="ARBA" id="ARBA00003531"/>
    </source>
</evidence>
<dbReference type="PANTHER" id="PTHR23117:SF13">
    <property type="entry name" value="GUANYLATE KINASE"/>
    <property type="match status" value="1"/>
</dbReference>
<dbReference type="SUPFAM" id="SSF52540">
    <property type="entry name" value="P-loop containing nucleoside triphosphate hydrolases"/>
    <property type="match status" value="1"/>
</dbReference>
<keyword evidence="8 11" id="KW-0067">ATP-binding</keyword>
<evidence type="ECO:0000256" key="8">
    <source>
        <dbReference type="ARBA" id="ARBA00022840"/>
    </source>
</evidence>
<evidence type="ECO:0000256" key="7">
    <source>
        <dbReference type="ARBA" id="ARBA00022777"/>
    </source>
</evidence>
<comment type="function">
    <text evidence="1 11">Essential for recycling GMP and indirectly, cGMP.</text>
</comment>
<dbReference type="InterPro" id="IPR008144">
    <property type="entry name" value="Guanylate_kin-like_dom"/>
</dbReference>
<dbReference type="NCBIfam" id="TIGR03263">
    <property type="entry name" value="guanyl_kin"/>
    <property type="match status" value="1"/>
</dbReference>
<dbReference type="AlphaFoldDB" id="A0A9D1F9M7"/>
<dbReference type="Proteomes" id="UP000886741">
    <property type="component" value="Unassembled WGS sequence"/>
</dbReference>
<dbReference type="PROSITE" id="PS50052">
    <property type="entry name" value="GUANYLATE_KINASE_2"/>
    <property type="match status" value="1"/>
</dbReference>
<dbReference type="PROSITE" id="PS00856">
    <property type="entry name" value="GUANYLATE_KINASE_1"/>
    <property type="match status" value="1"/>
</dbReference>
<evidence type="ECO:0000256" key="10">
    <source>
        <dbReference type="ARBA" id="ARBA00048594"/>
    </source>
</evidence>
<keyword evidence="7 11" id="KW-0418">Kinase</keyword>
<evidence type="ECO:0000256" key="4">
    <source>
        <dbReference type="ARBA" id="ARBA00016296"/>
    </source>
</evidence>
<dbReference type="Pfam" id="PF00625">
    <property type="entry name" value="Guanylate_kin"/>
    <property type="match status" value="1"/>
</dbReference>
<dbReference type="Gene3D" id="3.40.50.300">
    <property type="entry name" value="P-loop containing nucleotide triphosphate hydrolases"/>
    <property type="match status" value="1"/>
</dbReference>
<dbReference type="FunFam" id="3.30.63.10:FF:000002">
    <property type="entry name" value="Guanylate kinase 1"/>
    <property type="match status" value="1"/>
</dbReference>
<evidence type="ECO:0000259" key="12">
    <source>
        <dbReference type="PROSITE" id="PS50052"/>
    </source>
</evidence>
<evidence type="ECO:0000256" key="6">
    <source>
        <dbReference type="ARBA" id="ARBA00022741"/>
    </source>
</evidence>
<comment type="caution">
    <text evidence="13">The sequence shown here is derived from an EMBL/GenBank/DDBJ whole genome shotgun (WGS) entry which is preliminary data.</text>
</comment>
<feature type="binding site" evidence="11">
    <location>
        <begin position="11"/>
        <end position="18"/>
    </location>
    <ligand>
        <name>ATP</name>
        <dbReference type="ChEBI" id="CHEBI:30616"/>
    </ligand>
</feature>
<proteinExistence type="inferred from homology"/>
<evidence type="ECO:0000313" key="13">
    <source>
        <dbReference type="EMBL" id="HIS64601.1"/>
    </source>
</evidence>
<comment type="catalytic activity">
    <reaction evidence="10 11">
        <text>GMP + ATP = GDP + ADP</text>
        <dbReference type="Rhea" id="RHEA:20780"/>
        <dbReference type="ChEBI" id="CHEBI:30616"/>
        <dbReference type="ChEBI" id="CHEBI:58115"/>
        <dbReference type="ChEBI" id="CHEBI:58189"/>
        <dbReference type="ChEBI" id="CHEBI:456216"/>
        <dbReference type="EC" id="2.7.4.8"/>
    </reaction>
</comment>
<dbReference type="InterPro" id="IPR017665">
    <property type="entry name" value="Guanylate_kinase"/>
</dbReference>
<keyword evidence="6 11" id="KW-0547">Nucleotide-binding</keyword>
<accession>A0A9D1F9M7</accession>
<sequence>MTNGRLFVLSGPSGVGKSTVVQEVMRRHPNLRFSVSVTTREKRPNEVDGENYYFVTREQFQQMLDRGELLEHAEYVGNCYGTPEGPIQQQLEQGFDILLDVEPCGAMQVRSNREDAVLIFMAAPSFAEIERRLRGRGDTPDDKIAGRLERARWEYAQASQYDYIVINDHVQHAANEIQAIMEAEKCRAQLRLDYLKEDN</sequence>
<protein>
    <recommendedName>
        <fullName evidence="4 11">Guanylate kinase</fullName>
        <ecNumber evidence="3 11">2.7.4.8</ecNumber>
    </recommendedName>
    <alternativeName>
        <fullName evidence="9 11">GMP kinase</fullName>
    </alternativeName>
</protein>
<evidence type="ECO:0000256" key="9">
    <source>
        <dbReference type="ARBA" id="ARBA00030128"/>
    </source>
</evidence>
<dbReference type="InterPro" id="IPR020590">
    <property type="entry name" value="Guanylate_kinase_CS"/>
</dbReference>
<evidence type="ECO:0000256" key="11">
    <source>
        <dbReference type="HAMAP-Rule" id="MF_00328"/>
    </source>
</evidence>
<keyword evidence="5 11" id="KW-0808">Transferase</keyword>
<name>A0A9D1F9M7_9FIRM</name>
<reference evidence="13" key="1">
    <citation type="submission" date="2020-10" db="EMBL/GenBank/DDBJ databases">
        <authorList>
            <person name="Gilroy R."/>
        </authorList>
    </citation>
    <scope>NUCLEOTIDE SEQUENCE</scope>
    <source>
        <strain evidence="13">ChiBcec16-1751</strain>
    </source>
</reference>
<comment type="similarity">
    <text evidence="2 11">Belongs to the guanylate kinase family.</text>
</comment>
<feature type="domain" description="Guanylate kinase-like" evidence="12">
    <location>
        <begin position="4"/>
        <end position="182"/>
    </location>
</feature>
<dbReference type="HAMAP" id="MF_00328">
    <property type="entry name" value="Guanylate_kinase"/>
    <property type="match status" value="1"/>
</dbReference>
<evidence type="ECO:0000313" key="14">
    <source>
        <dbReference type="Proteomes" id="UP000886741"/>
    </source>
</evidence>
<keyword evidence="11" id="KW-0963">Cytoplasm</keyword>
<evidence type="ECO:0000256" key="2">
    <source>
        <dbReference type="ARBA" id="ARBA00005790"/>
    </source>
</evidence>
<dbReference type="GO" id="GO:0005829">
    <property type="term" value="C:cytosol"/>
    <property type="evidence" value="ECO:0007669"/>
    <property type="project" value="TreeGrafter"/>
</dbReference>
<dbReference type="InterPro" id="IPR027417">
    <property type="entry name" value="P-loop_NTPase"/>
</dbReference>
<dbReference type="Gene3D" id="3.30.63.10">
    <property type="entry name" value="Guanylate Kinase phosphate binding domain"/>
    <property type="match status" value="1"/>
</dbReference>
<dbReference type="SMART" id="SM00072">
    <property type="entry name" value="GuKc"/>
    <property type="match status" value="1"/>
</dbReference>
<organism evidence="13 14">
    <name type="scientific">Candidatus Avoscillospira avistercoris</name>
    <dbReference type="NCBI Taxonomy" id="2840707"/>
    <lineage>
        <taxon>Bacteria</taxon>
        <taxon>Bacillati</taxon>
        <taxon>Bacillota</taxon>
        <taxon>Clostridia</taxon>
        <taxon>Eubacteriales</taxon>
        <taxon>Oscillospiraceae</taxon>
        <taxon>Oscillospiraceae incertae sedis</taxon>
        <taxon>Candidatus Avoscillospira</taxon>
    </lineage>
</organism>
<dbReference type="CDD" id="cd00071">
    <property type="entry name" value="GMPK"/>
    <property type="match status" value="1"/>
</dbReference>
<dbReference type="EC" id="2.7.4.8" evidence="3 11"/>
<reference evidence="13" key="2">
    <citation type="journal article" date="2021" name="PeerJ">
        <title>Extensive microbial diversity within the chicken gut microbiome revealed by metagenomics and culture.</title>
        <authorList>
            <person name="Gilroy R."/>
            <person name="Ravi A."/>
            <person name="Getino M."/>
            <person name="Pursley I."/>
            <person name="Horton D.L."/>
            <person name="Alikhan N.F."/>
            <person name="Baker D."/>
            <person name="Gharbi K."/>
            <person name="Hall N."/>
            <person name="Watson M."/>
            <person name="Adriaenssens E.M."/>
            <person name="Foster-Nyarko E."/>
            <person name="Jarju S."/>
            <person name="Secka A."/>
            <person name="Antonio M."/>
            <person name="Oren A."/>
            <person name="Chaudhuri R.R."/>
            <person name="La Ragione R."/>
            <person name="Hildebrand F."/>
            <person name="Pallen M.J."/>
        </authorList>
    </citation>
    <scope>NUCLEOTIDE SEQUENCE</scope>
    <source>
        <strain evidence="13">ChiBcec16-1751</strain>
    </source>
</reference>
<comment type="subcellular location">
    <subcellularLocation>
        <location evidence="11">Cytoplasm</location>
    </subcellularLocation>
</comment>
<dbReference type="GO" id="GO:0004385">
    <property type="term" value="F:GMP kinase activity"/>
    <property type="evidence" value="ECO:0007669"/>
    <property type="project" value="UniProtKB-UniRule"/>
</dbReference>
<evidence type="ECO:0000256" key="5">
    <source>
        <dbReference type="ARBA" id="ARBA00022679"/>
    </source>
</evidence>
<dbReference type="EMBL" id="DVJJ01000069">
    <property type="protein sequence ID" value="HIS64601.1"/>
    <property type="molecule type" value="Genomic_DNA"/>
</dbReference>
<dbReference type="GO" id="GO:0005524">
    <property type="term" value="F:ATP binding"/>
    <property type="evidence" value="ECO:0007669"/>
    <property type="project" value="UniProtKB-UniRule"/>
</dbReference>
<dbReference type="InterPro" id="IPR008145">
    <property type="entry name" value="GK/Ca_channel_bsu"/>
</dbReference>
<dbReference type="PANTHER" id="PTHR23117">
    <property type="entry name" value="GUANYLATE KINASE-RELATED"/>
    <property type="match status" value="1"/>
</dbReference>
<evidence type="ECO:0000256" key="3">
    <source>
        <dbReference type="ARBA" id="ARBA00012961"/>
    </source>
</evidence>
<gene>
    <name evidence="11 13" type="primary">gmk</name>
    <name evidence="13" type="ORF">IAA83_04420</name>
</gene>